<dbReference type="EMBL" id="NSIT01000015">
    <property type="protein sequence ID" value="PJE80484.1"/>
    <property type="molecule type" value="Genomic_DNA"/>
</dbReference>
<evidence type="ECO:0000259" key="3">
    <source>
        <dbReference type="PROSITE" id="PS52004"/>
    </source>
</evidence>
<dbReference type="SUPFAM" id="SSF53901">
    <property type="entry name" value="Thiolase-like"/>
    <property type="match status" value="2"/>
</dbReference>
<dbReference type="InterPro" id="IPR014030">
    <property type="entry name" value="Ketoacyl_synth_N"/>
</dbReference>
<dbReference type="Gene3D" id="3.40.47.10">
    <property type="match status" value="1"/>
</dbReference>
<gene>
    <name evidence="4" type="primary">fabY</name>
    <name evidence="4" type="ORF">CI610_00510</name>
</gene>
<reference evidence="4" key="1">
    <citation type="journal article" date="2017" name="Appl. Environ. Microbiol.">
        <title>Molecular characterization of an Endozoicomonas-like organism causing infection in king scallop Pecten maximus L.</title>
        <authorList>
            <person name="Cano I."/>
            <person name="van Aerle R."/>
            <person name="Ross S."/>
            <person name="Verner-Jeffreys D.W."/>
            <person name="Paley R.K."/>
            <person name="Rimmer G."/>
            <person name="Ryder D."/>
            <person name="Hooper P."/>
            <person name="Stone D."/>
            <person name="Feist S.W."/>
        </authorList>
    </citation>
    <scope>NUCLEOTIDE SEQUENCE</scope>
</reference>
<dbReference type="AlphaFoldDB" id="A0A2H9TBA5"/>
<dbReference type="EC" id="2.3.1.180" evidence="4"/>
<dbReference type="GO" id="GO:0005829">
    <property type="term" value="C:cytosol"/>
    <property type="evidence" value="ECO:0007669"/>
    <property type="project" value="TreeGrafter"/>
</dbReference>
<dbReference type="Pfam" id="PF02801">
    <property type="entry name" value="Ketoacyl-synt_C"/>
    <property type="match status" value="1"/>
</dbReference>
<dbReference type="GO" id="GO:0006633">
    <property type="term" value="P:fatty acid biosynthetic process"/>
    <property type="evidence" value="ECO:0007669"/>
    <property type="project" value="TreeGrafter"/>
</dbReference>
<evidence type="ECO:0000256" key="2">
    <source>
        <dbReference type="ARBA" id="ARBA00022679"/>
    </source>
</evidence>
<evidence type="ECO:0000256" key="1">
    <source>
        <dbReference type="ARBA" id="ARBA00008467"/>
    </source>
</evidence>
<dbReference type="GO" id="GO:0004315">
    <property type="term" value="F:3-oxoacyl-[acyl-carrier-protein] synthase activity"/>
    <property type="evidence" value="ECO:0007669"/>
    <property type="project" value="TreeGrafter"/>
</dbReference>
<accession>A0A2H9TBA5</accession>
<dbReference type="InterPro" id="IPR047224">
    <property type="entry name" value="FAS_alpha_su_C"/>
</dbReference>
<proteinExistence type="inferred from homology"/>
<keyword evidence="2 4" id="KW-0808">Transferase</keyword>
<dbReference type="InterPro" id="IPR020841">
    <property type="entry name" value="PKS_Beta-ketoAc_synthase_dom"/>
</dbReference>
<dbReference type="CDD" id="cd00828">
    <property type="entry name" value="elong_cond_enzymes"/>
    <property type="match status" value="1"/>
</dbReference>
<feature type="domain" description="Ketosynthase family 3 (KS3)" evidence="3">
    <location>
        <begin position="1"/>
        <end position="526"/>
    </location>
</feature>
<evidence type="ECO:0000313" key="4">
    <source>
        <dbReference type="EMBL" id="PJE80484.1"/>
    </source>
</evidence>
<comment type="caution">
    <text evidence="4">The sequence shown here is derived from an EMBL/GenBank/DDBJ whole genome shotgun (WGS) entry which is preliminary data.</text>
</comment>
<dbReference type="SMART" id="SM00825">
    <property type="entry name" value="PKS_KS"/>
    <property type="match status" value="1"/>
</dbReference>
<dbReference type="InterPro" id="IPR016039">
    <property type="entry name" value="Thiolase-like"/>
</dbReference>
<organism evidence="4">
    <name type="scientific">invertebrate metagenome</name>
    <dbReference type="NCBI Taxonomy" id="1711999"/>
    <lineage>
        <taxon>unclassified sequences</taxon>
        <taxon>metagenomes</taxon>
        <taxon>organismal metagenomes</taxon>
    </lineage>
</organism>
<protein>
    <submittedName>
        <fullName evidence="4">Beta-ketoacyl-[acyl-carrier-protein] synthase FabY</fullName>
        <ecNumber evidence="4">2.3.1.180</ecNumber>
    </submittedName>
</protein>
<dbReference type="InterPro" id="IPR014031">
    <property type="entry name" value="Ketoacyl_synth_C"/>
</dbReference>
<keyword evidence="4" id="KW-0012">Acyltransferase</keyword>
<dbReference type="PANTHER" id="PTHR11712:SF336">
    <property type="entry name" value="3-OXOACYL-[ACYL-CARRIER-PROTEIN] SYNTHASE, MITOCHONDRIAL"/>
    <property type="match status" value="1"/>
</dbReference>
<sequence>MSALPVIVAQGGISSAGRTSGFHGYRRLVLENLTQTHRQETLDALKALMGSEKGHSSEAVIKGTLVRHLNDTPFDSRAIYGHHSFNAGEGSEIIMRERDLPRTVPSDWIVECIGGGQVKVRMGNSQRILVPVTRQLAVNAVGQLPDGFDPEKLYPSRNHPRGLSMTVYGASDAVCSSGLDWDWIKSRISPDQVSVYAGSSMSQLDYKGNGGMLQARLLGKRVTSKQCPLGFAEMPADFINAYILGSLGNTGTSMGACATLLYNLQMAVADIRTGRARLAIIGNSEAAITPEVMEGYTTMKALASDDGLRKLDGLTPEQEPDFRRACRPFGENCGFTLAESAQFLVLMDDALAIECGAQVLGSVADVFVSADGFKKSISSPGAGNYLTVARAVALGKAIAGESVLKNGSFIQAHGTGTPQNRVTESHILNEMAKNFGIQGWPVSAVKSYVGHSLGAAGGDQIMSTLGVWQYGWIPAIKTIDGIASDVSHSELSILRQDQQINPEEMGLGFINAKGFGGNNATAVLLSPDMTGRMLKARHGEKTLTDWRKRQEPVVARQQNYEADALNGQWSPVYQFGSGVLDSSILRYDNEVFQVPGYGKSVSLIMENPYWSF</sequence>
<dbReference type="InterPro" id="IPR000794">
    <property type="entry name" value="Beta-ketoacyl_synthase"/>
</dbReference>
<dbReference type="PROSITE" id="PS52004">
    <property type="entry name" value="KS3_2"/>
    <property type="match status" value="1"/>
</dbReference>
<dbReference type="Pfam" id="PF00109">
    <property type="entry name" value="ketoacyl-synt"/>
    <property type="match status" value="1"/>
</dbReference>
<dbReference type="PANTHER" id="PTHR11712">
    <property type="entry name" value="POLYKETIDE SYNTHASE-RELATED"/>
    <property type="match status" value="1"/>
</dbReference>
<dbReference type="GO" id="GO:0033818">
    <property type="term" value="F:beta-ketoacyl-acyl-carrier-protein synthase III activity"/>
    <property type="evidence" value="ECO:0007669"/>
    <property type="project" value="UniProtKB-EC"/>
</dbReference>
<name>A0A2H9TBA5_9ZZZZ</name>
<comment type="similarity">
    <text evidence="1">Belongs to the thiolase-like superfamily. Beta-ketoacyl-ACP synthases family.</text>
</comment>